<dbReference type="Pfam" id="PF13640">
    <property type="entry name" value="2OG-FeII_Oxy_3"/>
    <property type="match status" value="2"/>
</dbReference>
<evidence type="ECO:0000256" key="10">
    <source>
        <dbReference type="ARBA" id="ARBA00023002"/>
    </source>
</evidence>
<evidence type="ECO:0000256" key="7">
    <source>
        <dbReference type="ARBA" id="ARBA00022824"/>
    </source>
</evidence>
<keyword evidence="15" id="KW-1185">Reference proteome</keyword>
<dbReference type="InterPro" id="IPR013547">
    <property type="entry name" value="P4H_N"/>
</dbReference>
<evidence type="ECO:0000256" key="13">
    <source>
        <dbReference type="SAM" id="Coils"/>
    </source>
</evidence>
<evidence type="ECO:0000256" key="4">
    <source>
        <dbReference type="ARBA" id="ARBA00006511"/>
    </source>
</evidence>
<feature type="domain" description="Fe2OG dioxygenase" evidence="14">
    <location>
        <begin position="384"/>
        <end position="499"/>
    </location>
</feature>
<dbReference type="InterPro" id="IPR059068">
    <property type="entry name" value="TPR_P4H"/>
</dbReference>
<accession>A0A183BQZ9</accession>
<dbReference type="Gene3D" id="1.25.40.10">
    <property type="entry name" value="Tetratricopeptide repeat domain"/>
    <property type="match status" value="1"/>
</dbReference>
<dbReference type="PANTHER" id="PTHR10869">
    <property type="entry name" value="PROLYL 4-HYDROXYLASE ALPHA SUBUNIT"/>
    <property type="match status" value="1"/>
</dbReference>
<dbReference type="InterPro" id="IPR006620">
    <property type="entry name" value="Pro_4_hyd_alph"/>
</dbReference>
<dbReference type="Gene3D" id="2.60.120.620">
    <property type="entry name" value="q2cbj1_9rhob like domain"/>
    <property type="match status" value="2"/>
</dbReference>
<dbReference type="InterPro" id="IPR045054">
    <property type="entry name" value="P4HA-like"/>
</dbReference>
<dbReference type="PROSITE" id="PS51471">
    <property type="entry name" value="FE2OG_OXY"/>
    <property type="match status" value="2"/>
</dbReference>
<keyword evidence="12" id="KW-0325">Glycoprotein</keyword>
<dbReference type="Proteomes" id="UP000050741">
    <property type="component" value="Unassembled WGS sequence"/>
</dbReference>
<dbReference type="SUPFAM" id="SSF48452">
    <property type="entry name" value="TPR-like"/>
    <property type="match status" value="1"/>
</dbReference>
<dbReference type="GO" id="GO:0004656">
    <property type="term" value="F:procollagen-proline 4-dioxygenase activity"/>
    <property type="evidence" value="ECO:0007669"/>
    <property type="project" value="UniProtKB-EC"/>
</dbReference>
<evidence type="ECO:0000259" key="14">
    <source>
        <dbReference type="PROSITE" id="PS51471"/>
    </source>
</evidence>
<dbReference type="FunFam" id="2.60.120.620:FF:000001">
    <property type="entry name" value="Prolyl 4-hydroxylase subunit alpha 2"/>
    <property type="match status" value="2"/>
</dbReference>
<dbReference type="Pfam" id="PF23558">
    <property type="entry name" value="TPR_P4H"/>
    <property type="match status" value="1"/>
</dbReference>
<dbReference type="EC" id="1.14.11.2" evidence="5"/>
<dbReference type="InterPro" id="IPR005123">
    <property type="entry name" value="Oxoglu/Fe-dep_dioxygenase_dom"/>
</dbReference>
<dbReference type="AlphaFoldDB" id="A0A183BQZ9"/>
<dbReference type="SMART" id="SM00702">
    <property type="entry name" value="P4Hc"/>
    <property type="match status" value="2"/>
</dbReference>
<comment type="similarity">
    <text evidence="4">Belongs to the P4HA family.</text>
</comment>
<comment type="cofactor">
    <cofactor evidence="1">
        <name>L-ascorbate</name>
        <dbReference type="ChEBI" id="CHEBI:38290"/>
    </cofactor>
</comment>
<keyword evidence="8" id="KW-0847">Vitamin C</keyword>
<dbReference type="GO" id="GO:0031418">
    <property type="term" value="F:L-ascorbic acid binding"/>
    <property type="evidence" value="ECO:0007669"/>
    <property type="project" value="UniProtKB-KW"/>
</dbReference>
<dbReference type="FunFam" id="1.25.40.10:FF:000006">
    <property type="entry name" value="Prolyl 4-hydroxylase subunit alpha 2"/>
    <property type="match status" value="1"/>
</dbReference>
<proteinExistence type="inferred from homology"/>
<keyword evidence="13" id="KW-0175">Coiled coil</keyword>
<keyword evidence="6" id="KW-0479">Metal-binding</keyword>
<evidence type="ECO:0000256" key="12">
    <source>
        <dbReference type="ARBA" id="ARBA00023180"/>
    </source>
</evidence>
<comment type="subcellular location">
    <subcellularLocation>
        <location evidence="3">Endoplasmic reticulum lumen</location>
    </subcellularLocation>
</comment>
<dbReference type="GO" id="GO:0005788">
    <property type="term" value="C:endoplasmic reticulum lumen"/>
    <property type="evidence" value="ECO:0007669"/>
    <property type="project" value="UniProtKB-SubCell"/>
</dbReference>
<keyword evidence="10" id="KW-0560">Oxidoreductase</keyword>
<dbReference type="Gene3D" id="6.10.140.1460">
    <property type="match status" value="1"/>
</dbReference>
<reference evidence="15" key="1">
    <citation type="submission" date="2014-05" db="EMBL/GenBank/DDBJ databases">
        <title>The genome and life-stage specific transcriptomes of Globodera pallida elucidate key aspects of plant parasitism by a cyst nematode.</title>
        <authorList>
            <person name="Cotton J.A."/>
            <person name="Lilley C.J."/>
            <person name="Jones L.M."/>
            <person name="Kikuchi T."/>
            <person name="Reid A.J."/>
            <person name="Thorpe P."/>
            <person name="Tsai I.J."/>
            <person name="Beasley H."/>
            <person name="Blok V."/>
            <person name="Cock P.J.A."/>
            <person name="Van den Akker S.E."/>
            <person name="Holroyd N."/>
            <person name="Hunt M."/>
            <person name="Mantelin S."/>
            <person name="Naghra H."/>
            <person name="Pain A."/>
            <person name="Palomares-Rius J.E."/>
            <person name="Zarowiecki M."/>
            <person name="Berriman M."/>
            <person name="Jones J.T."/>
            <person name="Urwin P.E."/>
        </authorList>
    </citation>
    <scope>NUCLEOTIDE SEQUENCE [LARGE SCALE GENOMIC DNA]</scope>
    <source>
        <strain evidence="15">Lindley</strain>
    </source>
</reference>
<evidence type="ECO:0000256" key="9">
    <source>
        <dbReference type="ARBA" id="ARBA00022964"/>
    </source>
</evidence>
<evidence type="ECO:0000256" key="5">
    <source>
        <dbReference type="ARBA" id="ARBA00012269"/>
    </source>
</evidence>
<dbReference type="PANTHER" id="PTHR10869:SF244">
    <property type="entry name" value="PROLYL 4-HYDROXYLASE SUBUNIT ALPHA-2"/>
    <property type="match status" value="1"/>
</dbReference>
<organism evidence="15 16">
    <name type="scientific">Globodera pallida</name>
    <name type="common">Potato cyst nematode worm</name>
    <name type="synonym">Heterodera pallida</name>
    <dbReference type="NCBI Taxonomy" id="36090"/>
    <lineage>
        <taxon>Eukaryota</taxon>
        <taxon>Metazoa</taxon>
        <taxon>Ecdysozoa</taxon>
        <taxon>Nematoda</taxon>
        <taxon>Chromadorea</taxon>
        <taxon>Rhabditida</taxon>
        <taxon>Tylenchina</taxon>
        <taxon>Tylenchomorpha</taxon>
        <taxon>Tylenchoidea</taxon>
        <taxon>Heteroderidae</taxon>
        <taxon>Heteroderinae</taxon>
        <taxon>Globodera</taxon>
    </lineage>
</organism>
<evidence type="ECO:0000256" key="1">
    <source>
        <dbReference type="ARBA" id="ARBA00001961"/>
    </source>
</evidence>
<evidence type="ECO:0000256" key="11">
    <source>
        <dbReference type="ARBA" id="ARBA00023004"/>
    </source>
</evidence>
<dbReference type="GO" id="GO:0005506">
    <property type="term" value="F:iron ion binding"/>
    <property type="evidence" value="ECO:0007669"/>
    <property type="project" value="InterPro"/>
</dbReference>
<name>A0A183BQZ9_GLOPA</name>
<dbReference type="WBParaSite" id="GPLIN_000303500">
    <property type="protein sequence ID" value="GPLIN_000303500"/>
    <property type="gene ID" value="GPLIN_000303500"/>
</dbReference>
<evidence type="ECO:0000256" key="2">
    <source>
        <dbReference type="ARBA" id="ARBA00002035"/>
    </source>
</evidence>
<feature type="coiled-coil region" evidence="13">
    <location>
        <begin position="23"/>
        <end position="50"/>
    </location>
</feature>
<dbReference type="InterPro" id="IPR044862">
    <property type="entry name" value="Pro_4_hyd_alph_FE2OG_OXY"/>
</dbReference>
<keyword evidence="7" id="KW-0256">Endoplasmic reticulum</keyword>
<evidence type="ECO:0000313" key="15">
    <source>
        <dbReference type="Proteomes" id="UP000050741"/>
    </source>
</evidence>
<dbReference type="Pfam" id="PF08336">
    <property type="entry name" value="P4Ha_N"/>
    <property type="match status" value="1"/>
</dbReference>
<evidence type="ECO:0000313" key="16">
    <source>
        <dbReference type="WBParaSite" id="GPLIN_000303500"/>
    </source>
</evidence>
<reference evidence="16" key="2">
    <citation type="submission" date="2016-06" db="UniProtKB">
        <authorList>
            <consortium name="WormBaseParasite"/>
        </authorList>
    </citation>
    <scope>IDENTIFICATION</scope>
</reference>
<dbReference type="InterPro" id="IPR011990">
    <property type="entry name" value="TPR-like_helical_dom_sf"/>
</dbReference>
<keyword evidence="11" id="KW-0408">Iron</keyword>
<evidence type="ECO:0000256" key="8">
    <source>
        <dbReference type="ARBA" id="ARBA00022896"/>
    </source>
</evidence>
<sequence length="698" mass="80521">MVDLENLLTSEAVTTSGLLEQYIQSEKIRLEQLSNLAEEYARTISEQKQQRTFADNEETLVSNPVSAYLLIKRLAREWKNIKNLMNANQGELFISNITGERMHNSIKYPDNEDLEGAAQGLLRLQDTYLLKSGDLANGYVGGEYVGTGLSAHDCFEVGRAAYNQKNYFYTLEWMQEALERRPSDELEVEILEYLAFALYQQGNPSRALAVTRRLVYMAPNHPRAAGNLKWYKEQMSAEEFDDQNELPELQNEYKRYKDIPERDSYESLCRGEFEIPPENVTRLNCYYKKDKPFLMLAPHKVEIVRFEPLVVIFRGVISDAEIAVIKELATPKLRRATVHDPSTGELVFASYRISKSAWLKDEEHDVVARINKRIHDMTNLNLATAEELQVANYGIGGHYDPHYDFSRREEKNQFDRRGNRVATVLFYMSQPKRGGFTVYTDLKMGVAPSMHDALFWYNLHRDGNGDLRTRHAACPVLTGVKWPFLMLAPHKVEIVRFEPLVVIFRGVISDAEIAVIKELATPKLRRATVHDPSTGELVFASYRISKSAWLKDEEHDVVARVNKRIHRKNSRLQINGIGGHYDPHYDFSRREEKNQFDRRGNRVATVLFYMSQPKRGGFTVYTDLKMGVAPSMHDALFWYNLHRDGNGDLRTRHAACPVLTGVKWVSNKWIHDRGQEFIRPCPLKKEKNEEFVGDVRPF</sequence>
<protein>
    <recommendedName>
        <fullName evidence="5">procollagen-proline 4-dioxygenase</fullName>
        <ecNumber evidence="5">1.14.11.2</ecNumber>
    </recommendedName>
</protein>
<comment type="function">
    <text evidence="2">Catalyzes the post-translational formation of 4-hydroxyproline in -Xaa-Pro-Gly- sequences in collagens and other proteins.</text>
</comment>
<feature type="domain" description="Fe2OG dioxygenase" evidence="14">
    <location>
        <begin position="554"/>
        <end position="672"/>
    </location>
</feature>
<evidence type="ECO:0000256" key="6">
    <source>
        <dbReference type="ARBA" id="ARBA00022723"/>
    </source>
</evidence>
<evidence type="ECO:0000256" key="3">
    <source>
        <dbReference type="ARBA" id="ARBA00004319"/>
    </source>
</evidence>
<keyword evidence="9" id="KW-0223">Dioxygenase</keyword>